<accession>A0A8S0TA92</accession>
<sequence>VPIRILDQKVHKLRNKEIQLVKIQWNNHEIEEATWKREEEAKNKYPTLFAQSE</sequence>
<name>A0A8S0TA92_OLEEU</name>
<evidence type="ECO:0000313" key="1">
    <source>
        <dbReference type="EMBL" id="CAA3000406.1"/>
    </source>
</evidence>
<gene>
    <name evidence="1" type="ORF">OLEA9_A033769</name>
</gene>
<dbReference type="Gramene" id="OE9A033769T1">
    <property type="protein sequence ID" value="OE9A033769C1"/>
    <property type="gene ID" value="OE9A033769"/>
</dbReference>
<keyword evidence="2" id="KW-1185">Reference proteome</keyword>
<proteinExistence type="predicted"/>
<feature type="non-terminal residue" evidence="1">
    <location>
        <position position="53"/>
    </location>
</feature>
<dbReference type="EMBL" id="CACTIH010005690">
    <property type="protein sequence ID" value="CAA3000406.1"/>
    <property type="molecule type" value="Genomic_DNA"/>
</dbReference>
<organism evidence="1 2">
    <name type="scientific">Olea europaea subsp. europaea</name>
    <dbReference type="NCBI Taxonomy" id="158383"/>
    <lineage>
        <taxon>Eukaryota</taxon>
        <taxon>Viridiplantae</taxon>
        <taxon>Streptophyta</taxon>
        <taxon>Embryophyta</taxon>
        <taxon>Tracheophyta</taxon>
        <taxon>Spermatophyta</taxon>
        <taxon>Magnoliopsida</taxon>
        <taxon>eudicotyledons</taxon>
        <taxon>Gunneridae</taxon>
        <taxon>Pentapetalae</taxon>
        <taxon>asterids</taxon>
        <taxon>lamiids</taxon>
        <taxon>Lamiales</taxon>
        <taxon>Oleaceae</taxon>
        <taxon>Oleeae</taxon>
        <taxon>Olea</taxon>
    </lineage>
</organism>
<dbReference type="AlphaFoldDB" id="A0A8S0TA92"/>
<dbReference type="InterPro" id="IPR016197">
    <property type="entry name" value="Chromo-like_dom_sf"/>
</dbReference>
<evidence type="ECO:0000313" key="2">
    <source>
        <dbReference type="Proteomes" id="UP000594638"/>
    </source>
</evidence>
<feature type="non-terminal residue" evidence="1">
    <location>
        <position position="1"/>
    </location>
</feature>
<dbReference type="Proteomes" id="UP000594638">
    <property type="component" value="Unassembled WGS sequence"/>
</dbReference>
<dbReference type="OrthoDB" id="1939135at2759"/>
<dbReference type="SUPFAM" id="SSF54160">
    <property type="entry name" value="Chromo domain-like"/>
    <property type="match status" value="1"/>
</dbReference>
<protein>
    <submittedName>
        <fullName evidence="1">Uncharacterized protein</fullName>
    </submittedName>
</protein>
<comment type="caution">
    <text evidence="1">The sequence shown here is derived from an EMBL/GenBank/DDBJ whole genome shotgun (WGS) entry which is preliminary data.</text>
</comment>
<reference evidence="1 2" key="1">
    <citation type="submission" date="2019-12" db="EMBL/GenBank/DDBJ databases">
        <authorList>
            <person name="Alioto T."/>
            <person name="Alioto T."/>
            <person name="Gomez Garrido J."/>
        </authorList>
    </citation>
    <scope>NUCLEOTIDE SEQUENCE [LARGE SCALE GENOMIC DNA]</scope>
</reference>